<keyword evidence="3" id="KW-1185">Reference proteome</keyword>
<proteinExistence type="predicted"/>
<feature type="compositionally biased region" description="Polar residues" evidence="1">
    <location>
        <begin position="1"/>
        <end position="15"/>
    </location>
</feature>
<reference evidence="2 3" key="1">
    <citation type="submission" date="2014-04" db="EMBL/GenBank/DDBJ databases">
        <authorList>
            <consortium name="DOE Joint Genome Institute"/>
            <person name="Kuo A."/>
            <person name="Kohler A."/>
            <person name="Costa M.D."/>
            <person name="Nagy L.G."/>
            <person name="Floudas D."/>
            <person name="Copeland A."/>
            <person name="Barry K.W."/>
            <person name="Cichocki N."/>
            <person name="Veneault-Fourrey C."/>
            <person name="LaButti K."/>
            <person name="Lindquist E.A."/>
            <person name="Lipzen A."/>
            <person name="Lundell T."/>
            <person name="Morin E."/>
            <person name="Murat C."/>
            <person name="Sun H."/>
            <person name="Tunlid A."/>
            <person name="Henrissat B."/>
            <person name="Grigoriev I.V."/>
            <person name="Hibbett D.S."/>
            <person name="Martin F."/>
            <person name="Nordberg H.P."/>
            <person name="Cantor M.N."/>
            <person name="Hua S.X."/>
        </authorList>
    </citation>
    <scope>NUCLEOTIDE SEQUENCE [LARGE SCALE GENOMIC DNA]</scope>
    <source>
        <strain evidence="2 3">Marx 270</strain>
    </source>
</reference>
<organism evidence="2 3">
    <name type="scientific">Pisolithus tinctorius Marx 270</name>
    <dbReference type="NCBI Taxonomy" id="870435"/>
    <lineage>
        <taxon>Eukaryota</taxon>
        <taxon>Fungi</taxon>
        <taxon>Dikarya</taxon>
        <taxon>Basidiomycota</taxon>
        <taxon>Agaricomycotina</taxon>
        <taxon>Agaricomycetes</taxon>
        <taxon>Agaricomycetidae</taxon>
        <taxon>Boletales</taxon>
        <taxon>Sclerodermatineae</taxon>
        <taxon>Pisolithaceae</taxon>
        <taxon>Pisolithus</taxon>
    </lineage>
</organism>
<feature type="region of interest" description="Disordered" evidence="1">
    <location>
        <begin position="1"/>
        <end position="27"/>
    </location>
</feature>
<dbReference type="EMBL" id="KN831975">
    <property type="protein sequence ID" value="KIO03617.1"/>
    <property type="molecule type" value="Genomic_DNA"/>
</dbReference>
<evidence type="ECO:0000256" key="1">
    <source>
        <dbReference type="SAM" id="MobiDB-lite"/>
    </source>
</evidence>
<accession>A0A0C3K241</accession>
<gene>
    <name evidence="2" type="ORF">M404DRAFT_26929</name>
</gene>
<protein>
    <submittedName>
        <fullName evidence="2">Uncharacterized protein</fullName>
    </submittedName>
</protein>
<dbReference type="HOGENOM" id="CLU_1939013_0_0_1"/>
<sequence length="130" mass="14300">MRPHQSEPQAPSQARLQPPKKSQDPFKRIGTCASSAVFLVTEIQEYDNGDGRSDDEPSSKHGLLYADNIIPRGTDWRICLHRSDNDPPSRPGPVCAGNIIPHGCTTKTACLFSDPPTISRSTDQRMRICG</sequence>
<dbReference type="Proteomes" id="UP000054217">
    <property type="component" value="Unassembled WGS sequence"/>
</dbReference>
<dbReference type="AlphaFoldDB" id="A0A0C3K241"/>
<reference evidence="3" key="2">
    <citation type="submission" date="2015-01" db="EMBL/GenBank/DDBJ databases">
        <title>Evolutionary Origins and Diversification of the Mycorrhizal Mutualists.</title>
        <authorList>
            <consortium name="DOE Joint Genome Institute"/>
            <consortium name="Mycorrhizal Genomics Consortium"/>
            <person name="Kohler A."/>
            <person name="Kuo A."/>
            <person name="Nagy L.G."/>
            <person name="Floudas D."/>
            <person name="Copeland A."/>
            <person name="Barry K.W."/>
            <person name="Cichocki N."/>
            <person name="Veneault-Fourrey C."/>
            <person name="LaButti K."/>
            <person name="Lindquist E.A."/>
            <person name="Lipzen A."/>
            <person name="Lundell T."/>
            <person name="Morin E."/>
            <person name="Murat C."/>
            <person name="Riley R."/>
            <person name="Ohm R."/>
            <person name="Sun H."/>
            <person name="Tunlid A."/>
            <person name="Henrissat B."/>
            <person name="Grigoriev I.V."/>
            <person name="Hibbett D.S."/>
            <person name="Martin F."/>
        </authorList>
    </citation>
    <scope>NUCLEOTIDE SEQUENCE [LARGE SCALE GENOMIC DNA]</scope>
    <source>
        <strain evidence="3">Marx 270</strain>
    </source>
</reference>
<name>A0A0C3K241_PISTI</name>
<evidence type="ECO:0000313" key="2">
    <source>
        <dbReference type="EMBL" id="KIO03617.1"/>
    </source>
</evidence>
<dbReference type="InParanoid" id="A0A0C3K241"/>
<evidence type="ECO:0000313" key="3">
    <source>
        <dbReference type="Proteomes" id="UP000054217"/>
    </source>
</evidence>